<name>A0ABP9YDD4_9FUNG</name>
<keyword evidence="3" id="KW-1185">Reference proteome</keyword>
<keyword evidence="1" id="KW-1133">Transmembrane helix</keyword>
<dbReference type="EMBL" id="BAABUJ010000036">
    <property type="protein sequence ID" value="GAA5804608.1"/>
    <property type="molecule type" value="Genomic_DNA"/>
</dbReference>
<evidence type="ECO:0000313" key="2">
    <source>
        <dbReference type="EMBL" id="GAA5804608.1"/>
    </source>
</evidence>
<organism evidence="2 3">
    <name type="scientific">Helicostylum pulchrum</name>
    <dbReference type="NCBI Taxonomy" id="562976"/>
    <lineage>
        <taxon>Eukaryota</taxon>
        <taxon>Fungi</taxon>
        <taxon>Fungi incertae sedis</taxon>
        <taxon>Mucoromycota</taxon>
        <taxon>Mucoromycotina</taxon>
        <taxon>Mucoromycetes</taxon>
        <taxon>Mucorales</taxon>
        <taxon>Mucorineae</taxon>
        <taxon>Mucoraceae</taxon>
        <taxon>Helicostylum</taxon>
    </lineage>
</organism>
<evidence type="ECO:0000313" key="3">
    <source>
        <dbReference type="Proteomes" id="UP001476247"/>
    </source>
</evidence>
<evidence type="ECO:0000256" key="1">
    <source>
        <dbReference type="SAM" id="Phobius"/>
    </source>
</evidence>
<reference evidence="2 3" key="1">
    <citation type="submission" date="2024-04" db="EMBL/GenBank/DDBJ databases">
        <title>genome sequences of Mucor flavus KT1a and Helicostylum pulchrum KT1b strains isolation_sourced from the surface of a dry-aged beef.</title>
        <authorList>
            <person name="Toyotome T."/>
            <person name="Hosono M."/>
            <person name="Torimaru M."/>
            <person name="Fukuda K."/>
            <person name="Mikami N."/>
        </authorList>
    </citation>
    <scope>NUCLEOTIDE SEQUENCE [LARGE SCALE GENOMIC DNA]</scope>
    <source>
        <strain evidence="2 3">KT1b</strain>
    </source>
</reference>
<dbReference type="Proteomes" id="UP001476247">
    <property type="component" value="Unassembled WGS sequence"/>
</dbReference>
<comment type="caution">
    <text evidence="2">The sequence shown here is derived from an EMBL/GenBank/DDBJ whole genome shotgun (WGS) entry which is preliminary data.</text>
</comment>
<keyword evidence="1" id="KW-0472">Membrane</keyword>
<sequence>MILRNAGTVVSNGLITNSDTQAASSVKKEAFLIQEISLALVSFLKNIAVVSNEEKSYRAFFVHYICTAINNYVDESLTFLPAEAPLVSMSKYLKYDNRIKTDRESYKADGIYESPCRCISIMWDIIQNYHYATIKTFEELEIHFLHNIVKQLSDSFDDKSQIIHQLLYICHTTKVKFEQTILTIKKLKKEHTTFMNCVLSGVKQKSDREVVKMAIFKLCEAQDLVSFGDSDEDTLSFFEALFVISLLFCYNGEAEKTLILIPGIVILIPGIAILISNVVTFMTGAFILIPVLIL</sequence>
<proteinExistence type="predicted"/>
<protein>
    <submittedName>
        <fullName evidence="2">Uncharacterized protein</fullName>
    </submittedName>
</protein>
<feature type="transmembrane region" description="Helical" evidence="1">
    <location>
        <begin position="264"/>
        <end position="293"/>
    </location>
</feature>
<keyword evidence="1" id="KW-0812">Transmembrane</keyword>
<gene>
    <name evidence="2" type="ORF">HPULCUR_010110</name>
</gene>
<accession>A0ABP9YDD4</accession>